<proteinExistence type="predicted"/>
<comment type="caution">
    <text evidence="5">The sequence shown here is derived from an EMBL/GenBank/DDBJ whole genome shotgun (WGS) entry which is preliminary data.</text>
</comment>
<dbReference type="SUPFAM" id="SSF47336">
    <property type="entry name" value="ACP-like"/>
    <property type="match status" value="1"/>
</dbReference>
<gene>
    <name evidence="5" type="ORF">R5A26_43565</name>
</gene>
<dbReference type="InterPro" id="IPR009081">
    <property type="entry name" value="PP-bd_ACP"/>
</dbReference>
<name>A0ABU4FQF4_9ACTN</name>
<dbReference type="InterPro" id="IPR029058">
    <property type="entry name" value="AB_hydrolase_fold"/>
</dbReference>
<feature type="domain" description="Carrier" evidence="4">
    <location>
        <begin position="1"/>
        <end position="73"/>
    </location>
</feature>
<dbReference type="InterPro" id="IPR020806">
    <property type="entry name" value="PKS_PP-bd"/>
</dbReference>
<keyword evidence="1" id="KW-0596">Phosphopantetheine</keyword>
<accession>A0ABU4FQF4</accession>
<dbReference type="InterPro" id="IPR001031">
    <property type="entry name" value="Thioesterase"/>
</dbReference>
<dbReference type="EMBL" id="JAWMAJ010000257">
    <property type="protein sequence ID" value="MDV7222829.1"/>
    <property type="molecule type" value="Genomic_DNA"/>
</dbReference>
<evidence type="ECO:0000313" key="5">
    <source>
        <dbReference type="EMBL" id="MDV7222829.1"/>
    </source>
</evidence>
<evidence type="ECO:0000256" key="3">
    <source>
        <dbReference type="SAM" id="MobiDB-lite"/>
    </source>
</evidence>
<feature type="region of interest" description="Disordered" evidence="3">
    <location>
        <begin position="324"/>
        <end position="346"/>
    </location>
</feature>
<dbReference type="InterPro" id="IPR006162">
    <property type="entry name" value="Ppantetheine_attach_site"/>
</dbReference>
<dbReference type="InterPro" id="IPR020802">
    <property type="entry name" value="TesA-like"/>
</dbReference>
<evidence type="ECO:0000256" key="1">
    <source>
        <dbReference type="ARBA" id="ARBA00022450"/>
    </source>
</evidence>
<reference evidence="5 6" key="1">
    <citation type="submission" date="2023-10" db="EMBL/GenBank/DDBJ databases">
        <title>Characterization of rhizosphere-enriched actinobacteria from wheat plants lab-grown on chernevaya soil.</title>
        <authorList>
            <person name="Tikhonova E.N."/>
            <person name="Konopkin A."/>
            <person name="Kravchenko I.K."/>
        </authorList>
    </citation>
    <scope>NUCLEOTIDE SEQUENCE [LARGE SCALE GENOMIC DNA]</scope>
    <source>
        <strain evidence="5 6">RR29</strain>
    </source>
</reference>
<dbReference type="InterPro" id="IPR036736">
    <property type="entry name" value="ACP-like_sf"/>
</dbReference>
<dbReference type="SUPFAM" id="SSF53474">
    <property type="entry name" value="alpha/beta-Hydrolases"/>
    <property type="match status" value="1"/>
</dbReference>
<keyword evidence="2" id="KW-0597">Phosphoprotein</keyword>
<dbReference type="SMART" id="SM00823">
    <property type="entry name" value="PKS_PP"/>
    <property type="match status" value="1"/>
</dbReference>
<evidence type="ECO:0000256" key="2">
    <source>
        <dbReference type="ARBA" id="ARBA00022553"/>
    </source>
</evidence>
<evidence type="ECO:0000313" key="6">
    <source>
        <dbReference type="Proteomes" id="UP001187346"/>
    </source>
</evidence>
<keyword evidence="6" id="KW-1185">Reference proteome</keyword>
<protein>
    <submittedName>
        <fullName evidence="5">Thioesterase domain-containing protein</fullName>
    </submittedName>
</protein>
<feature type="non-terminal residue" evidence="5">
    <location>
        <position position="1"/>
    </location>
</feature>
<dbReference type="Gene3D" id="3.40.50.1820">
    <property type="entry name" value="alpha/beta hydrolase"/>
    <property type="match status" value="1"/>
</dbReference>
<dbReference type="Pfam" id="PF00975">
    <property type="entry name" value="Thioesterase"/>
    <property type="match status" value="1"/>
</dbReference>
<organism evidence="5 6">
    <name type="scientific">Streptomyces prunicolor</name>
    <dbReference type="NCBI Taxonomy" id="67348"/>
    <lineage>
        <taxon>Bacteria</taxon>
        <taxon>Bacillati</taxon>
        <taxon>Actinomycetota</taxon>
        <taxon>Actinomycetes</taxon>
        <taxon>Kitasatosporales</taxon>
        <taxon>Streptomycetaceae</taxon>
        <taxon>Streptomyces</taxon>
    </lineage>
</organism>
<dbReference type="Pfam" id="PF00550">
    <property type="entry name" value="PP-binding"/>
    <property type="match status" value="1"/>
</dbReference>
<dbReference type="PROSITE" id="PS00012">
    <property type="entry name" value="PHOSPHOPANTETHEINE"/>
    <property type="match status" value="1"/>
</dbReference>
<sequence>TPHEQILATLFAEILNIPTISIDDNFFELGGHSLLATRLISRIRTTLNIELPVRTLFETPTIATLAQHTGRSQDGSTGDALAILLPLRTEGDLDPLFCFHPAIGLSWGYSGLLAHLGHRQPLYGLQARRFSEPDAGTPDLADMVEDYLSEIRRVQPQGPYSLLGWSFGGIVAHFVAVRLQAEGEEVALLSMMDSYLPTADREHERLASEGPSVLQAITESIGHDPTSPDSPLAGLGEEGFTALTQVFMDIARMSDGITAGTFRGDVLFFRATADKAGSALTTDDWAQHVTGRFEVYPVDCAHGAMTQPGPLSELGPVLAARLARRSEAPSGGRARTQQHISVDDRP</sequence>
<evidence type="ECO:0000259" key="4">
    <source>
        <dbReference type="PROSITE" id="PS50075"/>
    </source>
</evidence>
<dbReference type="PANTHER" id="PTHR44845:SF6">
    <property type="entry name" value="BETA-ALANINE-ACTIVATING ENZYME"/>
    <property type="match status" value="1"/>
</dbReference>
<dbReference type="SMART" id="SM00824">
    <property type="entry name" value="PKS_TE"/>
    <property type="match status" value="1"/>
</dbReference>
<dbReference type="PROSITE" id="PS50075">
    <property type="entry name" value="CARRIER"/>
    <property type="match status" value="1"/>
</dbReference>
<dbReference type="Proteomes" id="UP001187346">
    <property type="component" value="Unassembled WGS sequence"/>
</dbReference>
<dbReference type="PANTHER" id="PTHR44845">
    <property type="entry name" value="CARRIER DOMAIN-CONTAINING PROTEIN"/>
    <property type="match status" value="1"/>
</dbReference>